<dbReference type="SUPFAM" id="SSF53098">
    <property type="entry name" value="Ribonuclease H-like"/>
    <property type="match status" value="1"/>
</dbReference>
<keyword evidence="1" id="KW-0269">Exonuclease</keyword>
<reference evidence="3" key="1">
    <citation type="journal article" date="2013" name="Sci. Rep.">
        <title>Metagenomics uncovers a new group of low GC and ultra-small marine Actinobacteria.</title>
        <authorList>
            <person name="Ghai R."/>
            <person name="Mizuno C.M."/>
            <person name="Picazo A."/>
            <person name="Camacho A."/>
            <person name="Rodriguez-Valera F."/>
        </authorList>
    </citation>
    <scope>NUCLEOTIDE SEQUENCE</scope>
</reference>
<dbReference type="InterPro" id="IPR012337">
    <property type="entry name" value="RNaseH-like_sf"/>
</dbReference>
<accession>S5DLC2</accession>
<dbReference type="GO" id="GO:0003676">
    <property type="term" value="F:nucleic acid binding"/>
    <property type="evidence" value="ECO:0007669"/>
    <property type="project" value="InterPro"/>
</dbReference>
<dbReference type="GO" id="GO:0045004">
    <property type="term" value="P:DNA replication proofreading"/>
    <property type="evidence" value="ECO:0007669"/>
    <property type="project" value="TreeGrafter"/>
</dbReference>
<proteinExistence type="predicted"/>
<dbReference type="SMART" id="SM00479">
    <property type="entry name" value="EXOIII"/>
    <property type="match status" value="1"/>
</dbReference>
<keyword evidence="1" id="KW-0540">Nuclease</keyword>
<evidence type="ECO:0000313" key="3">
    <source>
        <dbReference type="EMBL" id="AGQ19654.1"/>
    </source>
</evidence>
<protein>
    <submittedName>
        <fullName evidence="3">DNA polymerase III, epsilon subunit</fullName>
    </submittedName>
</protein>
<evidence type="ECO:0000256" key="1">
    <source>
        <dbReference type="ARBA" id="ARBA00022839"/>
    </source>
</evidence>
<dbReference type="FunFam" id="3.30.420.10:FF:000045">
    <property type="entry name" value="3'-5' exonuclease DinG"/>
    <property type="match status" value="1"/>
</dbReference>
<feature type="domain" description="Exonuclease" evidence="2">
    <location>
        <begin position="4"/>
        <end position="163"/>
    </location>
</feature>
<dbReference type="InterPro" id="IPR036397">
    <property type="entry name" value="RNaseH_sf"/>
</dbReference>
<dbReference type="GO" id="GO:0008408">
    <property type="term" value="F:3'-5' exonuclease activity"/>
    <property type="evidence" value="ECO:0007669"/>
    <property type="project" value="TreeGrafter"/>
</dbReference>
<evidence type="ECO:0000259" key="2">
    <source>
        <dbReference type="SMART" id="SM00479"/>
    </source>
</evidence>
<dbReference type="PANTHER" id="PTHR30231">
    <property type="entry name" value="DNA POLYMERASE III SUBUNIT EPSILON"/>
    <property type="match status" value="1"/>
</dbReference>
<dbReference type="Gene3D" id="3.30.420.10">
    <property type="entry name" value="Ribonuclease H-like superfamily/Ribonuclease H"/>
    <property type="match status" value="1"/>
</dbReference>
<organism evidence="3">
    <name type="scientific">Candidatus Actinomarina minuta</name>
    <dbReference type="NCBI Taxonomy" id="1389454"/>
    <lineage>
        <taxon>Bacteria</taxon>
        <taxon>Bacillati</taxon>
        <taxon>Actinomycetota</taxon>
        <taxon>Actinomycetes</taxon>
        <taxon>Candidatus Actinomarinidae</taxon>
        <taxon>Candidatus Actinomarinales</taxon>
        <taxon>Candidatus Actinomarineae</taxon>
        <taxon>Candidatus Actinomarinaceae</taxon>
        <taxon>Candidatus Actinomarina</taxon>
    </lineage>
</organism>
<dbReference type="Pfam" id="PF00929">
    <property type="entry name" value="RNase_T"/>
    <property type="match status" value="1"/>
</dbReference>
<sequence length="163" mass="19013">MNDQLCILDIETTGFEPEDSEILELYILKVVDNEIIDEFYSLFNTKQKIKNSHIHGITNEKVKDSPFFEEKSLEIREFVKESVLVGHNIDYFDLKFLNHYLDKPLNNKTIDTVLLSRAKLSDKIKNHKLITIAEYFNVSIPTHSAKDDVITTFEIYKKLSSIQ</sequence>
<dbReference type="CDD" id="cd06127">
    <property type="entry name" value="DEDDh"/>
    <property type="match status" value="1"/>
</dbReference>
<dbReference type="EMBL" id="KC811139">
    <property type="protein sequence ID" value="AGQ19654.1"/>
    <property type="molecule type" value="Genomic_DNA"/>
</dbReference>
<dbReference type="GO" id="GO:0005829">
    <property type="term" value="C:cytosol"/>
    <property type="evidence" value="ECO:0007669"/>
    <property type="project" value="TreeGrafter"/>
</dbReference>
<dbReference type="AlphaFoldDB" id="S5DLC2"/>
<name>S5DLC2_9ACTN</name>
<dbReference type="PANTHER" id="PTHR30231:SF41">
    <property type="entry name" value="DNA POLYMERASE III SUBUNIT EPSILON"/>
    <property type="match status" value="1"/>
</dbReference>
<keyword evidence="1" id="KW-0378">Hydrolase</keyword>
<dbReference type="InterPro" id="IPR013520">
    <property type="entry name" value="Ribonucl_H"/>
</dbReference>